<keyword evidence="3" id="KW-1185">Reference proteome</keyword>
<sequence>MGMVALCGLVLLVIREKASFVVSAAATWWDGKTLLHCGGSILPTAFHPGANFPGFAPVQLAAPALGPRQFFPPPIFYWPYPSPPVSPTSYYAPTMPPPGALPPQQPQQAMIPPDCIPLPPMAAPMPTIDGRFIPETMPRPEHEKQRPNFGNQYVELLI</sequence>
<protein>
    <submittedName>
        <fullName evidence="2">Uncharacterized protein</fullName>
    </submittedName>
</protein>
<evidence type="ECO:0000313" key="2">
    <source>
        <dbReference type="EMBL" id="KAK9707927.1"/>
    </source>
</evidence>
<dbReference type="AlphaFoldDB" id="A0AAW1JUC7"/>
<keyword evidence="1" id="KW-0732">Signal</keyword>
<reference evidence="2 3" key="1">
    <citation type="journal article" date="2024" name="BMC Genomics">
        <title>De novo assembly and annotation of Popillia japonica's genome with initial clues to its potential as an invasive pest.</title>
        <authorList>
            <person name="Cucini C."/>
            <person name="Boschi S."/>
            <person name="Funari R."/>
            <person name="Cardaioli E."/>
            <person name="Iannotti N."/>
            <person name="Marturano G."/>
            <person name="Paoli F."/>
            <person name="Bruttini M."/>
            <person name="Carapelli A."/>
            <person name="Frati F."/>
            <person name="Nardi F."/>
        </authorList>
    </citation>
    <scope>NUCLEOTIDE SEQUENCE [LARGE SCALE GENOMIC DNA]</scope>
    <source>
        <strain evidence="2">DMR45628</strain>
    </source>
</reference>
<proteinExistence type="predicted"/>
<feature type="signal peptide" evidence="1">
    <location>
        <begin position="1"/>
        <end position="18"/>
    </location>
</feature>
<feature type="chain" id="PRO_5043385220" evidence="1">
    <location>
        <begin position="19"/>
        <end position="158"/>
    </location>
</feature>
<accession>A0AAW1JUC7</accession>
<evidence type="ECO:0000256" key="1">
    <source>
        <dbReference type="SAM" id="SignalP"/>
    </source>
</evidence>
<evidence type="ECO:0000313" key="3">
    <source>
        <dbReference type="Proteomes" id="UP001458880"/>
    </source>
</evidence>
<dbReference type="Proteomes" id="UP001458880">
    <property type="component" value="Unassembled WGS sequence"/>
</dbReference>
<comment type="caution">
    <text evidence="2">The sequence shown here is derived from an EMBL/GenBank/DDBJ whole genome shotgun (WGS) entry which is preliminary data.</text>
</comment>
<gene>
    <name evidence="2" type="ORF">QE152_g27578</name>
</gene>
<dbReference type="EMBL" id="JASPKY010000340">
    <property type="protein sequence ID" value="KAK9707927.1"/>
    <property type="molecule type" value="Genomic_DNA"/>
</dbReference>
<name>A0AAW1JUC7_POPJA</name>
<organism evidence="2 3">
    <name type="scientific">Popillia japonica</name>
    <name type="common">Japanese beetle</name>
    <dbReference type="NCBI Taxonomy" id="7064"/>
    <lineage>
        <taxon>Eukaryota</taxon>
        <taxon>Metazoa</taxon>
        <taxon>Ecdysozoa</taxon>
        <taxon>Arthropoda</taxon>
        <taxon>Hexapoda</taxon>
        <taxon>Insecta</taxon>
        <taxon>Pterygota</taxon>
        <taxon>Neoptera</taxon>
        <taxon>Endopterygota</taxon>
        <taxon>Coleoptera</taxon>
        <taxon>Polyphaga</taxon>
        <taxon>Scarabaeiformia</taxon>
        <taxon>Scarabaeidae</taxon>
        <taxon>Rutelinae</taxon>
        <taxon>Popillia</taxon>
    </lineage>
</organism>